<feature type="compositionally biased region" description="Basic residues" evidence="1">
    <location>
        <begin position="1"/>
        <end position="13"/>
    </location>
</feature>
<evidence type="ECO:0000256" key="1">
    <source>
        <dbReference type="SAM" id="MobiDB-lite"/>
    </source>
</evidence>
<dbReference type="Proteomes" id="UP000308197">
    <property type="component" value="Unassembled WGS sequence"/>
</dbReference>
<reference evidence="2 3" key="1">
    <citation type="journal article" date="2019" name="Nat. Ecol. Evol.">
        <title>Megaphylogeny resolves global patterns of mushroom evolution.</title>
        <authorList>
            <person name="Varga T."/>
            <person name="Krizsan K."/>
            <person name="Foldi C."/>
            <person name="Dima B."/>
            <person name="Sanchez-Garcia M."/>
            <person name="Sanchez-Ramirez S."/>
            <person name="Szollosi G.J."/>
            <person name="Szarkandi J.G."/>
            <person name="Papp V."/>
            <person name="Albert L."/>
            <person name="Andreopoulos W."/>
            <person name="Angelini C."/>
            <person name="Antonin V."/>
            <person name="Barry K.W."/>
            <person name="Bougher N.L."/>
            <person name="Buchanan P."/>
            <person name="Buyck B."/>
            <person name="Bense V."/>
            <person name="Catcheside P."/>
            <person name="Chovatia M."/>
            <person name="Cooper J."/>
            <person name="Damon W."/>
            <person name="Desjardin D."/>
            <person name="Finy P."/>
            <person name="Geml J."/>
            <person name="Haridas S."/>
            <person name="Hughes K."/>
            <person name="Justo A."/>
            <person name="Karasinski D."/>
            <person name="Kautmanova I."/>
            <person name="Kiss B."/>
            <person name="Kocsube S."/>
            <person name="Kotiranta H."/>
            <person name="LaButti K.M."/>
            <person name="Lechner B.E."/>
            <person name="Liimatainen K."/>
            <person name="Lipzen A."/>
            <person name="Lukacs Z."/>
            <person name="Mihaltcheva S."/>
            <person name="Morgado L.N."/>
            <person name="Niskanen T."/>
            <person name="Noordeloos M.E."/>
            <person name="Ohm R.A."/>
            <person name="Ortiz-Santana B."/>
            <person name="Ovrebo C."/>
            <person name="Racz N."/>
            <person name="Riley R."/>
            <person name="Savchenko A."/>
            <person name="Shiryaev A."/>
            <person name="Soop K."/>
            <person name="Spirin V."/>
            <person name="Szebenyi C."/>
            <person name="Tomsovsky M."/>
            <person name="Tulloss R.E."/>
            <person name="Uehling J."/>
            <person name="Grigoriev I.V."/>
            <person name="Vagvolgyi C."/>
            <person name="Papp T."/>
            <person name="Martin F.M."/>
            <person name="Miettinen O."/>
            <person name="Hibbett D.S."/>
            <person name="Nagy L.G."/>
        </authorList>
    </citation>
    <scope>NUCLEOTIDE SEQUENCE [LARGE SCALE GENOMIC DNA]</scope>
    <source>
        <strain evidence="2 3">HHB13444</strain>
    </source>
</reference>
<dbReference type="InParanoid" id="A0A5C3NWS6"/>
<organism evidence="2 3">
    <name type="scientific">Polyporus arcularius HHB13444</name>
    <dbReference type="NCBI Taxonomy" id="1314778"/>
    <lineage>
        <taxon>Eukaryota</taxon>
        <taxon>Fungi</taxon>
        <taxon>Dikarya</taxon>
        <taxon>Basidiomycota</taxon>
        <taxon>Agaricomycotina</taxon>
        <taxon>Agaricomycetes</taxon>
        <taxon>Polyporales</taxon>
        <taxon>Polyporaceae</taxon>
        <taxon>Polyporus</taxon>
    </lineage>
</organism>
<keyword evidence="3" id="KW-1185">Reference proteome</keyword>
<feature type="compositionally biased region" description="Basic and acidic residues" evidence="1">
    <location>
        <begin position="52"/>
        <end position="63"/>
    </location>
</feature>
<dbReference type="AlphaFoldDB" id="A0A5C3NWS6"/>
<feature type="region of interest" description="Disordered" evidence="1">
    <location>
        <begin position="43"/>
        <end position="123"/>
    </location>
</feature>
<sequence length="123" mass="13053">MSQQKSRRTHAKSSKLFSLPQGSNKYALRNGQVVLTARELHYAVPPPPVKAPSDEPPCKRLKAETSTAAQVESEWVDVDGAEPGPSETPLEDDAHAGASTSADGVEVPQPPDASTESKAPPKK</sequence>
<evidence type="ECO:0000313" key="3">
    <source>
        <dbReference type="Proteomes" id="UP000308197"/>
    </source>
</evidence>
<gene>
    <name evidence="2" type="ORF">K466DRAFT_607481</name>
</gene>
<protein>
    <submittedName>
        <fullName evidence="2">Uncharacterized protein</fullName>
    </submittedName>
</protein>
<dbReference type="EMBL" id="ML212948">
    <property type="protein sequence ID" value="TFK77963.1"/>
    <property type="molecule type" value="Genomic_DNA"/>
</dbReference>
<name>A0A5C3NWS6_9APHY</name>
<proteinExistence type="predicted"/>
<feature type="region of interest" description="Disordered" evidence="1">
    <location>
        <begin position="1"/>
        <end position="23"/>
    </location>
</feature>
<accession>A0A5C3NWS6</accession>
<evidence type="ECO:0000313" key="2">
    <source>
        <dbReference type="EMBL" id="TFK77963.1"/>
    </source>
</evidence>
<feature type="non-terminal residue" evidence="2">
    <location>
        <position position="123"/>
    </location>
</feature>